<dbReference type="PRINTS" id="PR00759">
    <property type="entry name" value="BASICPTASE"/>
</dbReference>
<evidence type="ECO:0000256" key="7">
    <source>
        <dbReference type="ARBA" id="ARBA00023084"/>
    </source>
</evidence>
<dbReference type="InterPro" id="IPR050098">
    <property type="entry name" value="TFPI/VKTCI-like"/>
</dbReference>
<keyword evidence="5" id="KW-0677">Repeat</keyword>
<evidence type="ECO:0000259" key="11">
    <source>
        <dbReference type="PROSITE" id="PS50279"/>
    </source>
</evidence>
<keyword evidence="8" id="KW-1015">Disulfide bond</keyword>
<dbReference type="Ensembl" id="ENSSPUT00000004418.1">
    <property type="protein sequence ID" value="ENSSPUP00000004156.1"/>
    <property type="gene ID" value="ENSSPUG00000003208.1"/>
</dbReference>
<dbReference type="AlphaFoldDB" id="A0A8D0GEL9"/>
<feature type="domain" description="BPTI/Kunitz inhibitor" evidence="11">
    <location>
        <begin position="33"/>
        <end position="83"/>
    </location>
</feature>
<feature type="chain" id="PRO_5034402179" description="Tissue factor pathway inhibitor" evidence="10">
    <location>
        <begin position="25"/>
        <end position="220"/>
    </location>
</feature>
<dbReference type="PANTHER" id="PTHR10083">
    <property type="entry name" value="KUNITZ-TYPE PROTEASE INHIBITOR-RELATED"/>
    <property type="match status" value="1"/>
</dbReference>
<dbReference type="PIRSF" id="PIRSF001620">
    <property type="entry name" value="TFPI"/>
    <property type="match status" value="1"/>
</dbReference>
<evidence type="ECO:0000256" key="3">
    <source>
        <dbReference type="ARBA" id="ARBA00022690"/>
    </source>
</evidence>
<gene>
    <name evidence="12" type="primary">TFPI2</name>
</gene>
<keyword evidence="10" id="KW-0732">Signal</keyword>
<evidence type="ECO:0000256" key="6">
    <source>
        <dbReference type="ARBA" id="ARBA00022900"/>
    </source>
</evidence>
<evidence type="ECO:0000256" key="9">
    <source>
        <dbReference type="ARBA" id="ARBA00023180"/>
    </source>
</evidence>
<feature type="domain" description="BPTI/Kunitz inhibitor" evidence="11">
    <location>
        <begin position="153"/>
        <end position="203"/>
    </location>
</feature>
<dbReference type="InterPro" id="IPR020901">
    <property type="entry name" value="Prtase_inh_Kunz-CS"/>
</dbReference>
<dbReference type="Pfam" id="PF00014">
    <property type="entry name" value="Kunitz_BPTI"/>
    <property type="match status" value="3"/>
</dbReference>
<reference evidence="12" key="2">
    <citation type="submission" date="2025-09" db="UniProtKB">
        <authorList>
            <consortium name="Ensembl"/>
        </authorList>
    </citation>
    <scope>IDENTIFICATION</scope>
</reference>
<sequence>MGLIANLRACLLLASWLLLGLALGAPQAPRGICLLPPEEGPCRALVPRWHYDRYTQSCREFTYGGCEGNANNFRTLDDCEQSCWTIKKVPKICRMEYDEGPCRASHKKYFFNLSSMTCKEFYYGGCYGNDNRFSAVESCMDYCLPKRTGPSFCYSPKDEGMCTAFVPRYFYNATSKSCDVLNYTGCGGNENNFASQKVCYSICGKGKRVFLNTSILSTNN</sequence>
<keyword evidence="3 10" id="KW-0646">Protease inhibitor</keyword>
<protein>
    <recommendedName>
        <fullName evidence="10">Tissue factor pathway inhibitor</fullName>
    </recommendedName>
</protein>
<keyword evidence="7 10" id="KW-0094">Blood coagulation</keyword>
<keyword evidence="2" id="KW-0964">Secreted</keyword>
<evidence type="ECO:0000256" key="1">
    <source>
        <dbReference type="ARBA" id="ARBA00004613"/>
    </source>
</evidence>
<dbReference type="Proteomes" id="UP000694392">
    <property type="component" value="Unplaced"/>
</dbReference>
<accession>A0A8D0GEL9</accession>
<evidence type="ECO:0000256" key="4">
    <source>
        <dbReference type="ARBA" id="ARBA00022696"/>
    </source>
</evidence>
<dbReference type="Gene3D" id="4.10.410.10">
    <property type="entry name" value="Pancreatic trypsin inhibitor Kunitz domain"/>
    <property type="match status" value="3"/>
</dbReference>
<dbReference type="CDD" id="cd22616">
    <property type="entry name" value="Kunitz_TFPI2_1-like"/>
    <property type="match status" value="1"/>
</dbReference>
<dbReference type="InterPro" id="IPR036880">
    <property type="entry name" value="Kunitz_BPTI_sf"/>
</dbReference>
<dbReference type="PROSITE" id="PS50279">
    <property type="entry name" value="BPTI_KUNITZ_2"/>
    <property type="match status" value="3"/>
</dbReference>
<dbReference type="SUPFAM" id="SSF57362">
    <property type="entry name" value="BPTI-like"/>
    <property type="match status" value="3"/>
</dbReference>
<dbReference type="GO" id="GO:0005576">
    <property type="term" value="C:extracellular region"/>
    <property type="evidence" value="ECO:0007669"/>
    <property type="project" value="UniProtKB-SubCell"/>
</dbReference>
<evidence type="ECO:0000256" key="2">
    <source>
        <dbReference type="ARBA" id="ARBA00022525"/>
    </source>
</evidence>
<dbReference type="FunFam" id="4.10.410.10:FF:000004">
    <property type="entry name" value="Tissue factor pathway inhibitor"/>
    <property type="match status" value="1"/>
</dbReference>
<feature type="signal peptide" evidence="10">
    <location>
        <begin position="1"/>
        <end position="24"/>
    </location>
</feature>
<evidence type="ECO:0000313" key="12">
    <source>
        <dbReference type="Ensembl" id="ENSSPUP00000004156.1"/>
    </source>
</evidence>
<keyword evidence="6 10" id="KW-0722">Serine protease inhibitor</keyword>
<dbReference type="GO" id="GO:0007596">
    <property type="term" value="P:blood coagulation"/>
    <property type="evidence" value="ECO:0007669"/>
    <property type="project" value="UniProtKB-UniRule"/>
</dbReference>
<reference evidence="12" key="1">
    <citation type="submission" date="2025-08" db="UniProtKB">
        <authorList>
            <consortium name="Ensembl"/>
        </authorList>
    </citation>
    <scope>IDENTIFICATION</scope>
</reference>
<evidence type="ECO:0000313" key="13">
    <source>
        <dbReference type="Proteomes" id="UP000694392"/>
    </source>
</evidence>
<dbReference type="InterPro" id="IPR008296">
    <property type="entry name" value="TFPI-like"/>
</dbReference>
<dbReference type="GO" id="GO:0004867">
    <property type="term" value="F:serine-type endopeptidase inhibitor activity"/>
    <property type="evidence" value="ECO:0007669"/>
    <property type="project" value="UniProtKB-UniRule"/>
</dbReference>
<proteinExistence type="predicted"/>
<keyword evidence="9" id="KW-0325">Glycoprotein</keyword>
<evidence type="ECO:0000256" key="5">
    <source>
        <dbReference type="ARBA" id="ARBA00022737"/>
    </source>
</evidence>
<dbReference type="GeneTree" id="ENSGT00940000159917"/>
<dbReference type="FunFam" id="4.10.410.10:FF:000011">
    <property type="entry name" value="Tissue factor pathway inhibitor"/>
    <property type="match status" value="1"/>
</dbReference>
<feature type="domain" description="BPTI/Kunitz inhibitor" evidence="11">
    <location>
        <begin position="93"/>
        <end position="143"/>
    </location>
</feature>
<name>A0A8D0GEL9_SPHPU</name>
<dbReference type="PROSITE" id="PS00280">
    <property type="entry name" value="BPTI_KUNITZ_1"/>
    <property type="match status" value="2"/>
</dbReference>
<evidence type="ECO:0000256" key="10">
    <source>
        <dbReference type="PIRNR" id="PIRNR001620"/>
    </source>
</evidence>
<comment type="subcellular location">
    <subcellularLocation>
        <location evidence="1 10">Secreted</location>
    </subcellularLocation>
</comment>
<dbReference type="InterPro" id="IPR002223">
    <property type="entry name" value="Kunitz_BPTI"/>
</dbReference>
<keyword evidence="4 10" id="KW-0356">Hemostasis</keyword>
<organism evidence="12 13">
    <name type="scientific">Sphenodon punctatus</name>
    <name type="common">Tuatara</name>
    <name type="synonym">Hatteria punctata</name>
    <dbReference type="NCBI Taxonomy" id="8508"/>
    <lineage>
        <taxon>Eukaryota</taxon>
        <taxon>Metazoa</taxon>
        <taxon>Chordata</taxon>
        <taxon>Craniata</taxon>
        <taxon>Vertebrata</taxon>
        <taxon>Euteleostomi</taxon>
        <taxon>Lepidosauria</taxon>
        <taxon>Sphenodontia</taxon>
        <taxon>Sphenodontidae</taxon>
        <taxon>Sphenodon</taxon>
    </lineage>
</organism>
<evidence type="ECO:0000256" key="8">
    <source>
        <dbReference type="ARBA" id="ARBA00023157"/>
    </source>
</evidence>
<keyword evidence="13" id="KW-1185">Reference proteome</keyword>
<dbReference type="SMART" id="SM00131">
    <property type="entry name" value="KU"/>
    <property type="match status" value="3"/>
</dbReference>